<dbReference type="InterPro" id="IPR005081">
    <property type="entry name" value="SpoIIGA"/>
</dbReference>
<dbReference type="GO" id="GO:0030436">
    <property type="term" value="P:asexual sporulation"/>
    <property type="evidence" value="ECO:0007669"/>
    <property type="project" value="InterPro"/>
</dbReference>
<evidence type="ECO:0000256" key="1">
    <source>
        <dbReference type="SAM" id="Phobius"/>
    </source>
</evidence>
<dbReference type="GO" id="GO:0004190">
    <property type="term" value="F:aspartic-type endopeptidase activity"/>
    <property type="evidence" value="ECO:0007669"/>
    <property type="project" value="InterPro"/>
</dbReference>
<sequence length="229" mass="25899">MVLYLDAVWFLNLLIDACLLKLTAIMLRRRTKRIRMWMGAFVASAIVLLLFSPLAPMIGHPLGKLLFSVLIILITFGFCSFSVFFQNLAAFYFSAFALGGGLFALHYIFQFRSFYAENSMLTTLSFGDPVSWIVVAAGFPLLWYFSKKRLEQTAYRKWQATTGAELTISLSGQTIRARGLVDSGNQLRDPLTRFPVMFLQLDACRGLFPAVIERAFIENHPLSCPGDRR</sequence>
<dbReference type="EC" id="3.4.23.-" evidence="2"/>
<protein>
    <submittedName>
        <fullName evidence="2">Sigma-E processing peptidase SpoIIGA</fullName>
        <ecNumber evidence="2">3.4.23.-</ecNumber>
    </submittedName>
</protein>
<feature type="transmembrane region" description="Helical" evidence="1">
    <location>
        <begin position="65"/>
        <end position="84"/>
    </location>
</feature>
<proteinExistence type="predicted"/>
<dbReference type="RefSeq" id="WP_353947677.1">
    <property type="nucleotide sequence ID" value="NZ_CP159510.1"/>
</dbReference>
<dbReference type="AlphaFoldDB" id="A0AAU8ICY7"/>
<organism evidence="2">
    <name type="scientific">Sporolactobacillus sp. Y61</name>
    <dbReference type="NCBI Taxonomy" id="3160863"/>
    <lineage>
        <taxon>Bacteria</taxon>
        <taxon>Bacillati</taxon>
        <taxon>Bacillota</taxon>
        <taxon>Bacilli</taxon>
        <taxon>Bacillales</taxon>
        <taxon>Sporolactobacillaceae</taxon>
        <taxon>Sporolactobacillus</taxon>
    </lineage>
</organism>
<feature type="transmembrane region" description="Helical" evidence="1">
    <location>
        <begin position="6"/>
        <end position="27"/>
    </location>
</feature>
<feature type="transmembrane region" description="Helical" evidence="1">
    <location>
        <begin position="129"/>
        <end position="146"/>
    </location>
</feature>
<name>A0AAU8ICY7_9BACL</name>
<gene>
    <name evidence="2" type="ORF">ABNN70_09660</name>
</gene>
<dbReference type="EMBL" id="CP159510">
    <property type="protein sequence ID" value="XCJ15973.1"/>
    <property type="molecule type" value="Genomic_DNA"/>
</dbReference>
<keyword evidence="1" id="KW-0812">Transmembrane</keyword>
<keyword evidence="2" id="KW-0378">Hydrolase</keyword>
<feature type="transmembrane region" description="Helical" evidence="1">
    <location>
        <begin position="39"/>
        <end position="59"/>
    </location>
</feature>
<keyword evidence="1" id="KW-1133">Transmembrane helix</keyword>
<dbReference type="GO" id="GO:0006508">
    <property type="term" value="P:proteolysis"/>
    <property type="evidence" value="ECO:0007669"/>
    <property type="project" value="InterPro"/>
</dbReference>
<feature type="transmembrane region" description="Helical" evidence="1">
    <location>
        <begin position="91"/>
        <end position="109"/>
    </location>
</feature>
<reference evidence="2" key="1">
    <citation type="submission" date="2024-06" db="EMBL/GenBank/DDBJ databases">
        <authorList>
            <person name="Fan A."/>
            <person name="Zhang F.Y."/>
            <person name="Zhang L."/>
        </authorList>
    </citation>
    <scope>NUCLEOTIDE SEQUENCE</scope>
    <source>
        <strain evidence="2">Y61</strain>
    </source>
</reference>
<accession>A0AAU8ICY7</accession>
<evidence type="ECO:0000313" key="2">
    <source>
        <dbReference type="EMBL" id="XCJ15973.1"/>
    </source>
</evidence>
<keyword evidence="1" id="KW-0472">Membrane</keyword>
<dbReference type="Pfam" id="PF03419">
    <property type="entry name" value="Peptidase_U4"/>
    <property type="match status" value="1"/>
</dbReference>